<dbReference type="GO" id="GO:0003677">
    <property type="term" value="F:DNA binding"/>
    <property type="evidence" value="ECO:0007669"/>
    <property type="project" value="InterPro"/>
</dbReference>
<evidence type="ECO:0000259" key="3">
    <source>
        <dbReference type="PROSITE" id="PS51192"/>
    </source>
</evidence>
<dbReference type="SMART" id="SM00487">
    <property type="entry name" value="DEXDc"/>
    <property type="match status" value="1"/>
</dbReference>
<dbReference type="GO" id="GO:0016787">
    <property type="term" value="F:hydrolase activity"/>
    <property type="evidence" value="ECO:0007669"/>
    <property type="project" value="InterPro"/>
</dbReference>
<dbReference type="RefSeq" id="WP_154619524.1">
    <property type="nucleotide sequence ID" value="NZ_VUNL01000001.1"/>
</dbReference>
<accession>A0A6I2UVV0</accession>
<evidence type="ECO:0000313" key="4">
    <source>
        <dbReference type="EMBL" id="MSV23781.1"/>
    </source>
</evidence>
<evidence type="ECO:0000256" key="2">
    <source>
        <dbReference type="SAM" id="MobiDB-lite"/>
    </source>
</evidence>
<dbReference type="InterPro" id="IPR013670">
    <property type="entry name" value="EcoEI_R_C_dom"/>
</dbReference>
<proteinExistence type="predicted"/>
<organism evidence="4 5">
    <name type="scientific">Selenomonas montiformis</name>
    <dbReference type="NCBI Taxonomy" id="2652285"/>
    <lineage>
        <taxon>Bacteria</taxon>
        <taxon>Bacillati</taxon>
        <taxon>Bacillota</taxon>
        <taxon>Negativicutes</taxon>
        <taxon>Selenomonadales</taxon>
        <taxon>Selenomonadaceae</taxon>
        <taxon>Selenomonas</taxon>
    </lineage>
</organism>
<dbReference type="Pfam" id="PF04851">
    <property type="entry name" value="ResIII"/>
    <property type="match status" value="1"/>
</dbReference>
<reference evidence="4 5" key="1">
    <citation type="submission" date="2019-08" db="EMBL/GenBank/DDBJ databases">
        <title>In-depth cultivation of the pig gut microbiome towards novel bacterial diversity and tailored functional studies.</title>
        <authorList>
            <person name="Wylensek D."/>
            <person name="Hitch T.C.A."/>
            <person name="Clavel T."/>
        </authorList>
    </citation>
    <scope>NUCLEOTIDE SEQUENCE [LARGE SCALE GENOMIC DNA]</scope>
    <source>
        <strain evidence="5">WCA-380-WT-3B3</strain>
    </source>
</reference>
<feature type="coiled-coil region" evidence="1">
    <location>
        <begin position="168"/>
        <end position="230"/>
    </location>
</feature>
<keyword evidence="5" id="KW-1185">Reference proteome</keyword>
<evidence type="ECO:0000313" key="5">
    <source>
        <dbReference type="Proteomes" id="UP000430222"/>
    </source>
</evidence>
<dbReference type="EMBL" id="VUNL01000001">
    <property type="protein sequence ID" value="MSV23781.1"/>
    <property type="molecule type" value="Genomic_DNA"/>
</dbReference>
<gene>
    <name evidence="4" type="ORF">FYJ78_00970</name>
</gene>
<feature type="region of interest" description="Disordered" evidence="2">
    <location>
        <begin position="607"/>
        <end position="630"/>
    </location>
</feature>
<dbReference type="InterPro" id="IPR014001">
    <property type="entry name" value="Helicase_ATP-bd"/>
</dbReference>
<dbReference type="Gene3D" id="3.90.1570.30">
    <property type="match status" value="1"/>
</dbReference>
<dbReference type="GO" id="GO:0006304">
    <property type="term" value="P:DNA modification"/>
    <property type="evidence" value="ECO:0007669"/>
    <property type="project" value="InterPro"/>
</dbReference>
<dbReference type="CDD" id="cd18032">
    <property type="entry name" value="DEXHc_RE_I_III_res"/>
    <property type="match status" value="1"/>
</dbReference>
<dbReference type="SUPFAM" id="SSF52540">
    <property type="entry name" value="P-loop containing nucleoside triphosphate hydrolases"/>
    <property type="match status" value="2"/>
</dbReference>
<dbReference type="Proteomes" id="UP000430222">
    <property type="component" value="Unassembled WGS sequence"/>
</dbReference>
<sequence length="1204" mass="137878">MTSNFSFLQKENNFKPFAPLMLQAERAMSISPMLAATQARAALEVTVKWLYNIMGIRQPVIYGDNGKEYNPKLSDLLKDREFKAEVTDHDVYEQMWAITKIGNKAVHTGEATKAEGMLALKQLLQVGNWVDYLYGEDDDYAEHRAFDESLVPNPDSVSDLSHTEQQKLAALERKMVKTADNMLQQEKELAKIQTKLKKQSQELSAKDAEIEALRRELAKQKSQNQSHRRYSLDKATEAETRKYLIDEALAEVGWHFGKNMEVEVPVQGMPISERSPKGNGYCDYVLYDDAHVPLAVVEAKRTSVGVEDGSVQARLYADCLEKQYGRRPIILLSNGYEFCYLDDLSGYPRRKVSGFFTPEELRRRMRQRNRQPLTSVHPKSEIAGRPYQLHAIQSVAEAADKKIRKFLIVQATGTGKTRVSAGISDIMLRSDWAYRILFLADRNPLVRQGKSSYTDIFGNTYPLCNLVLANKDKNSEMAENPENSRIIFSTYPTMLNSIDSRRKDDGSRLFTPGYFDLIILDESHRSIYNKYQDIFAYFDAMLLGLTATPKADMDHDTYGFFDLPQGEPTDNYDYRDAVEQGYLVDYEAVDCSTRLLTEGLKYNELSPEDKEEYERTFGDEEDDGTNTNKKDIRPDLFNKTVFNAPTIDKVLQRLMSDGIYVEDEDKLGKTIIFAKNHTHAETIVERFHKLYPEYGDSFIQIIDYRIPYADDLILEFGTPEKMPQIAVSVDKLDTGIDIPPIVNLVFFKVVQSYSKFWQMIGRGTRKCKDLLGKGKDKEKFRIFDWGGNFAFFSMPEHRGSEPGATPSISSRIFALKADVVSILHESGKVKDVSADEGTSFEEWMAAESKIGEYTVDSEPDEQNVYRRFVSDLYKGVSGLNFESYRVKMRQKVVNKYQDIGVLASLTKDGANEVRKEIAPLMGNTDNDALATRRFDHMMLAVLLDSLLQKNSTFHVGSVIRTVKKLQSPRYNNIPEVRAVRPYIDRVATEAFWENIPLGRIEAARRKLRDIVKYIEVEEQPIYYTNFTDDELAGKPAPHIEPVVVSESYKEKAESYLREHKDQLAIHKLYTNLKLTAVELRELERILWQDLGSEEDYRKVYHDLPVQKMVRKIVGVDIRTVEGLFSKFLQSNRLNTKQMDFLRTVINYIVKNGYIDNMQETLGQEPFNKFGDVVDLFGDSQDSEDDILSIMDTVKEITNNAMDIA</sequence>
<dbReference type="PROSITE" id="PS51192">
    <property type="entry name" value="HELICASE_ATP_BIND_1"/>
    <property type="match status" value="1"/>
</dbReference>
<protein>
    <submittedName>
        <fullName evidence="4">DUF4145 domain-containing protein</fullName>
    </submittedName>
</protein>
<dbReference type="Pfam" id="PF08463">
    <property type="entry name" value="EcoEI_R_C"/>
    <property type="match status" value="1"/>
</dbReference>
<comment type="caution">
    <text evidence="4">The sequence shown here is derived from an EMBL/GenBank/DDBJ whole genome shotgun (WGS) entry which is preliminary data.</text>
</comment>
<dbReference type="InterPro" id="IPR050742">
    <property type="entry name" value="Helicase_Restrict-Modif_Enz"/>
</dbReference>
<feature type="domain" description="Helicase ATP-binding" evidence="3">
    <location>
        <begin position="397"/>
        <end position="567"/>
    </location>
</feature>
<dbReference type="PANTHER" id="PTHR47396:SF1">
    <property type="entry name" value="ATP-DEPENDENT HELICASE IRC3-RELATED"/>
    <property type="match status" value="1"/>
</dbReference>
<dbReference type="GO" id="GO:0005524">
    <property type="term" value="F:ATP binding"/>
    <property type="evidence" value="ECO:0007669"/>
    <property type="project" value="InterPro"/>
</dbReference>
<dbReference type="Gene3D" id="3.40.50.300">
    <property type="entry name" value="P-loop containing nucleotide triphosphate hydrolases"/>
    <property type="match status" value="2"/>
</dbReference>
<dbReference type="GO" id="GO:0005829">
    <property type="term" value="C:cytosol"/>
    <property type="evidence" value="ECO:0007669"/>
    <property type="project" value="TreeGrafter"/>
</dbReference>
<keyword evidence="1" id="KW-0175">Coiled coil</keyword>
<evidence type="ECO:0000256" key="1">
    <source>
        <dbReference type="SAM" id="Coils"/>
    </source>
</evidence>
<dbReference type="CDD" id="cd18799">
    <property type="entry name" value="SF2_C_EcoAI-like"/>
    <property type="match status" value="1"/>
</dbReference>
<dbReference type="PANTHER" id="PTHR47396">
    <property type="entry name" value="TYPE I RESTRICTION ENZYME ECOKI R PROTEIN"/>
    <property type="match status" value="1"/>
</dbReference>
<dbReference type="InterPro" id="IPR006935">
    <property type="entry name" value="Helicase/UvrB_N"/>
</dbReference>
<name>A0A6I2UVV0_9FIRM</name>
<dbReference type="InterPro" id="IPR027417">
    <property type="entry name" value="P-loop_NTPase"/>
</dbReference>
<dbReference type="AlphaFoldDB" id="A0A6I2UVV0"/>